<dbReference type="Proteomes" id="UP000186549">
    <property type="component" value="Unassembled WGS sequence"/>
</dbReference>
<comment type="caution">
    <text evidence="9">The sequence shown here is derived from an EMBL/GenBank/DDBJ whole genome shotgun (WGS) entry which is preliminary data.</text>
</comment>
<dbReference type="InterPro" id="IPR036291">
    <property type="entry name" value="NAD(P)-bd_dom_sf"/>
</dbReference>
<dbReference type="GO" id="GO:0015079">
    <property type="term" value="F:potassium ion transmembrane transporter activity"/>
    <property type="evidence" value="ECO:0007669"/>
    <property type="project" value="InterPro"/>
</dbReference>
<dbReference type="SUPFAM" id="SSF116726">
    <property type="entry name" value="TrkA C-terminal domain-like"/>
    <property type="match status" value="2"/>
</dbReference>
<evidence type="ECO:0000256" key="4">
    <source>
        <dbReference type="ARBA" id="ARBA00022958"/>
    </source>
</evidence>
<accession>A0A1Q6IEY2</accession>
<evidence type="ECO:0000259" key="8">
    <source>
        <dbReference type="PROSITE" id="PS51202"/>
    </source>
</evidence>
<evidence type="ECO:0000256" key="3">
    <source>
        <dbReference type="ARBA" id="ARBA00022538"/>
    </source>
</evidence>
<dbReference type="Gene3D" id="3.30.70.1450">
    <property type="entry name" value="Regulator of K+ conductance, C-terminal domain"/>
    <property type="match status" value="2"/>
</dbReference>
<dbReference type="PROSITE" id="PS51202">
    <property type="entry name" value="RCK_C"/>
    <property type="match status" value="2"/>
</dbReference>
<dbReference type="InterPro" id="IPR006036">
    <property type="entry name" value="K_uptake_TrkA"/>
</dbReference>
<protein>
    <recommendedName>
        <fullName evidence="1">Trk system potassium uptake protein TrkA</fullName>
    </recommendedName>
</protein>
<dbReference type="Pfam" id="PF02254">
    <property type="entry name" value="TrkA_N"/>
    <property type="match status" value="2"/>
</dbReference>
<dbReference type="AlphaFoldDB" id="A0A1Q6IEY2"/>
<evidence type="ECO:0000256" key="5">
    <source>
        <dbReference type="ARBA" id="ARBA00023027"/>
    </source>
</evidence>
<keyword evidence="5" id="KW-0520">NAD</keyword>
<evidence type="ECO:0000256" key="1">
    <source>
        <dbReference type="ARBA" id="ARBA00017378"/>
    </source>
</evidence>
<reference evidence="9 10" key="1">
    <citation type="journal article" date="2016" name="Nat. Biotechnol.">
        <title>Measurement of bacterial replication rates in microbial communities.</title>
        <authorList>
            <person name="Brown C.T."/>
            <person name="Olm M.R."/>
            <person name="Thomas B.C."/>
            <person name="Banfield J.F."/>
        </authorList>
    </citation>
    <scope>NUCLEOTIDE SEQUENCE [LARGE SCALE GENOMIC DNA]</scope>
    <source>
        <strain evidence="9">45_41</strain>
    </source>
</reference>
<dbReference type="PANTHER" id="PTHR43833">
    <property type="entry name" value="POTASSIUM CHANNEL PROTEIN 2-RELATED-RELATED"/>
    <property type="match status" value="1"/>
</dbReference>
<dbReference type="InterPro" id="IPR036721">
    <property type="entry name" value="RCK_C_sf"/>
</dbReference>
<dbReference type="EMBL" id="MNQU01000045">
    <property type="protein sequence ID" value="OKZ39395.1"/>
    <property type="molecule type" value="Genomic_DNA"/>
</dbReference>
<feature type="domain" description="RCK C-terminal" evidence="8">
    <location>
        <begin position="363"/>
        <end position="444"/>
    </location>
</feature>
<dbReference type="InterPro" id="IPR003148">
    <property type="entry name" value="RCK_N"/>
</dbReference>
<dbReference type="GO" id="GO:0005886">
    <property type="term" value="C:plasma membrane"/>
    <property type="evidence" value="ECO:0007669"/>
    <property type="project" value="InterPro"/>
</dbReference>
<organism evidence="9 10">
    <name type="scientific">Bacteroides uniformis</name>
    <dbReference type="NCBI Taxonomy" id="820"/>
    <lineage>
        <taxon>Bacteria</taxon>
        <taxon>Pseudomonadati</taxon>
        <taxon>Bacteroidota</taxon>
        <taxon>Bacteroidia</taxon>
        <taxon>Bacteroidales</taxon>
        <taxon>Bacteroidaceae</taxon>
        <taxon>Bacteroides</taxon>
    </lineage>
</organism>
<dbReference type="PANTHER" id="PTHR43833:SF5">
    <property type="entry name" value="TRK SYSTEM POTASSIUM UPTAKE PROTEIN TRKA"/>
    <property type="match status" value="1"/>
</dbReference>
<dbReference type="PRINTS" id="PR00335">
    <property type="entry name" value="KUPTAKETRKA"/>
</dbReference>
<keyword evidence="4" id="KW-0630">Potassium</keyword>
<evidence type="ECO:0000259" key="7">
    <source>
        <dbReference type="PROSITE" id="PS51201"/>
    </source>
</evidence>
<evidence type="ECO:0000313" key="10">
    <source>
        <dbReference type="Proteomes" id="UP000186549"/>
    </source>
</evidence>
<dbReference type="Pfam" id="PF02080">
    <property type="entry name" value="TrkA_C"/>
    <property type="match status" value="2"/>
</dbReference>
<gene>
    <name evidence="9" type="ORF">BHV79_02160</name>
</gene>
<keyword evidence="6" id="KW-0406">Ion transport</keyword>
<dbReference type="SUPFAM" id="SSF51735">
    <property type="entry name" value="NAD(P)-binding Rossmann-fold domains"/>
    <property type="match status" value="2"/>
</dbReference>
<evidence type="ECO:0000256" key="2">
    <source>
        <dbReference type="ARBA" id="ARBA00022448"/>
    </source>
</evidence>
<feature type="domain" description="RCK C-terminal" evidence="8">
    <location>
        <begin position="141"/>
        <end position="223"/>
    </location>
</feature>
<dbReference type="InterPro" id="IPR006037">
    <property type="entry name" value="RCK_C"/>
</dbReference>
<dbReference type="PROSITE" id="PS51201">
    <property type="entry name" value="RCK_N"/>
    <property type="match status" value="2"/>
</dbReference>
<feature type="domain" description="RCK N-terminal" evidence="7">
    <location>
        <begin position="228"/>
        <end position="345"/>
    </location>
</feature>
<keyword evidence="3" id="KW-0633">Potassium transport</keyword>
<evidence type="ECO:0000313" key="9">
    <source>
        <dbReference type="EMBL" id="OKZ39395.1"/>
    </source>
</evidence>
<keyword evidence="2" id="KW-0813">Transport</keyword>
<sequence>MKIVIVGAGEVGQHIAKLLSSEEQDIVLIDSDETKLERIDANYNLMTSIGSPTSFRSLKAAGAQNADLFIAVTPYEDKNLIACTIAKGLGAARTVARIDNYEYLSADNREFFLSHGINDLIYPEQLAALEIKTALKRSWVRQWFELHKGELVLVGVKVYDNADIVGTKLRDMTATHHDLHVSAITRRHETIIPGGNDEIMAGDIIFVTTTPEHVDALRRVCGKNDHLVRNIMIMGGSRIAVRLASMLGSEYRIKIIENDRDVCRRLPEKCPNCEIIYGDARDNDILLDEGIEDMDAFIALTDSSETNILAALSAKEFGVEKTIAEVENIQFISEAEGLNIGTIINKKLLASSKIFQILLAADSETSKFLSLADAEVAELEVKPGAKITRSPVKDLKLSRDMTIGGLVRDGRGMLVTGNTLIQPGDRVVVFCLSGVIHKIEKLFS</sequence>
<evidence type="ECO:0000256" key="6">
    <source>
        <dbReference type="ARBA" id="ARBA00023065"/>
    </source>
</evidence>
<feature type="domain" description="RCK N-terminal" evidence="7">
    <location>
        <begin position="1"/>
        <end position="121"/>
    </location>
</feature>
<dbReference type="InterPro" id="IPR050721">
    <property type="entry name" value="Trk_Ktr_HKT_K-transport"/>
</dbReference>
<name>A0A1Q6IEY2_BACUN</name>
<dbReference type="NCBIfam" id="NF007038">
    <property type="entry name" value="PRK09496.2-6"/>
    <property type="match status" value="1"/>
</dbReference>
<dbReference type="Gene3D" id="3.40.50.720">
    <property type="entry name" value="NAD(P)-binding Rossmann-like Domain"/>
    <property type="match status" value="2"/>
</dbReference>
<dbReference type="NCBIfam" id="NF007039">
    <property type="entry name" value="PRK09496.3-2"/>
    <property type="match status" value="1"/>
</dbReference>
<proteinExistence type="predicted"/>